<feature type="transmembrane region" description="Helical" evidence="3">
    <location>
        <begin position="135"/>
        <end position="159"/>
    </location>
</feature>
<dbReference type="EMBL" id="FXBL01000004">
    <property type="protein sequence ID" value="SMH41569.1"/>
    <property type="molecule type" value="Genomic_DNA"/>
</dbReference>
<feature type="transmembrane region" description="Helical" evidence="3">
    <location>
        <begin position="52"/>
        <end position="79"/>
    </location>
</feature>
<gene>
    <name evidence="4" type="ORF">SAMN02982922_2599</name>
</gene>
<evidence type="ECO:0000313" key="5">
    <source>
        <dbReference type="Proteomes" id="UP000193083"/>
    </source>
</evidence>
<accession>A0A1X7NTV4</accession>
<feature type="transmembrane region" description="Helical" evidence="3">
    <location>
        <begin position="20"/>
        <end position="40"/>
    </location>
</feature>
<reference evidence="4 5" key="1">
    <citation type="submission" date="2017-04" db="EMBL/GenBank/DDBJ databases">
        <authorList>
            <person name="Afonso C.L."/>
            <person name="Miller P.J."/>
            <person name="Scott M.A."/>
            <person name="Spackman E."/>
            <person name="Goraichik I."/>
            <person name="Dimitrov K.M."/>
            <person name="Suarez D.L."/>
            <person name="Swayne D.E."/>
        </authorList>
    </citation>
    <scope>NUCLEOTIDE SEQUENCE [LARGE SCALE GENOMIC DNA]</scope>
    <source>
        <strain evidence="4 5">B5P</strain>
    </source>
</reference>
<keyword evidence="2" id="KW-1003">Cell membrane</keyword>
<comment type="similarity">
    <text evidence="1 2">Belongs to the BioY family.</text>
</comment>
<evidence type="ECO:0000256" key="1">
    <source>
        <dbReference type="ARBA" id="ARBA00010692"/>
    </source>
</evidence>
<comment type="subcellular location">
    <subcellularLocation>
        <location evidence="2">Cell membrane</location>
        <topology evidence="2">Multi-pass membrane protein</topology>
    </subcellularLocation>
</comment>
<keyword evidence="2" id="KW-0813">Transport</keyword>
<evidence type="ECO:0000256" key="3">
    <source>
        <dbReference type="SAM" id="Phobius"/>
    </source>
</evidence>
<evidence type="ECO:0000313" key="4">
    <source>
        <dbReference type="EMBL" id="SMH41569.1"/>
    </source>
</evidence>
<feature type="transmembrane region" description="Helical" evidence="3">
    <location>
        <begin position="179"/>
        <end position="198"/>
    </location>
</feature>
<keyword evidence="2 3" id="KW-0472">Membrane</keyword>
<dbReference type="RefSeq" id="WP_085464528.1">
    <property type="nucleotide sequence ID" value="NZ_FXBL01000004.1"/>
</dbReference>
<dbReference type="OrthoDB" id="9803495at2"/>
<feature type="transmembrane region" description="Helical" evidence="3">
    <location>
        <begin position="99"/>
        <end position="123"/>
    </location>
</feature>
<sequence length="200" mass="20316">MSNAIVMRPLVSLALPQGGVARFAAQAALVVAGTLILTIAAKTRVPLGLVDINLGTLAVMGLGVAYGWRLALVTLIAYLVEGAAGLPVFQGTPERGIGLAYMMGPTGGYLVGYIAAAVIAGWAADRGFDRNPLKLGAALLVGEALVLGLGFAWLATLIGAEKAWLGGVAPFVYGDLVKVALVAVAAPAVWSLFSAFGAKK</sequence>
<dbReference type="Gene3D" id="1.10.1760.20">
    <property type="match status" value="1"/>
</dbReference>
<keyword evidence="5" id="KW-1185">Reference proteome</keyword>
<dbReference type="GO" id="GO:0005886">
    <property type="term" value="C:plasma membrane"/>
    <property type="evidence" value="ECO:0007669"/>
    <property type="project" value="UniProtKB-SubCell"/>
</dbReference>
<keyword evidence="3" id="KW-0812">Transmembrane</keyword>
<dbReference type="GO" id="GO:0015225">
    <property type="term" value="F:biotin transmembrane transporter activity"/>
    <property type="evidence" value="ECO:0007669"/>
    <property type="project" value="UniProtKB-UniRule"/>
</dbReference>
<dbReference type="PANTHER" id="PTHR34295">
    <property type="entry name" value="BIOTIN TRANSPORTER BIOY"/>
    <property type="match status" value="1"/>
</dbReference>
<keyword evidence="3" id="KW-1133">Transmembrane helix</keyword>
<dbReference type="Proteomes" id="UP000193083">
    <property type="component" value="Unassembled WGS sequence"/>
</dbReference>
<dbReference type="AlphaFoldDB" id="A0A1X7NTV4"/>
<dbReference type="PANTHER" id="PTHR34295:SF1">
    <property type="entry name" value="BIOTIN TRANSPORTER BIOY"/>
    <property type="match status" value="1"/>
</dbReference>
<organism evidence="4 5">
    <name type="scientific">Mesorhizobium australicum</name>
    <dbReference type="NCBI Taxonomy" id="536018"/>
    <lineage>
        <taxon>Bacteria</taxon>
        <taxon>Pseudomonadati</taxon>
        <taxon>Pseudomonadota</taxon>
        <taxon>Alphaproteobacteria</taxon>
        <taxon>Hyphomicrobiales</taxon>
        <taxon>Phyllobacteriaceae</taxon>
        <taxon>Mesorhizobium</taxon>
    </lineage>
</organism>
<dbReference type="InterPro" id="IPR003784">
    <property type="entry name" value="BioY"/>
</dbReference>
<dbReference type="Pfam" id="PF02632">
    <property type="entry name" value="BioY"/>
    <property type="match status" value="1"/>
</dbReference>
<dbReference type="PIRSF" id="PIRSF016661">
    <property type="entry name" value="BioY"/>
    <property type="match status" value="1"/>
</dbReference>
<name>A0A1X7NTV4_9HYPH</name>
<proteinExistence type="inferred from homology"/>
<protein>
    <recommendedName>
        <fullName evidence="2">Biotin transporter</fullName>
    </recommendedName>
</protein>
<evidence type="ECO:0000256" key="2">
    <source>
        <dbReference type="PIRNR" id="PIRNR016661"/>
    </source>
</evidence>